<evidence type="ECO:0000313" key="1">
    <source>
        <dbReference type="EMBL" id="KAK3284665.1"/>
    </source>
</evidence>
<dbReference type="EMBL" id="LGRX02002208">
    <property type="protein sequence ID" value="KAK3284665.1"/>
    <property type="molecule type" value="Genomic_DNA"/>
</dbReference>
<protein>
    <submittedName>
        <fullName evidence="1">Uncharacterized protein</fullName>
    </submittedName>
</protein>
<organism evidence="1 2">
    <name type="scientific">Cymbomonas tetramitiformis</name>
    <dbReference type="NCBI Taxonomy" id="36881"/>
    <lineage>
        <taxon>Eukaryota</taxon>
        <taxon>Viridiplantae</taxon>
        <taxon>Chlorophyta</taxon>
        <taxon>Pyramimonadophyceae</taxon>
        <taxon>Pyramimonadales</taxon>
        <taxon>Pyramimonadaceae</taxon>
        <taxon>Cymbomonas</taxon>
    </lineage>
</organism>
<evidence type="ECO:0000313" key="2">
    <source>
        <dbReference type="Proteomes" id="UP001190700"/>
    </source>
</evidence>
<keyword evidence="2" id="KW-1185">Reference proteome</keyword>
<accession>A0AAE0GUJ0</accession>
<gene>
    <name evidence="1" type="ORF">CYMTET_7697</name>
</gene>
<proteinExistence type="predicted"/>
<dbReference type="AlphaFoldDB" id="A0AAE0GUJ0"/>
<reference evidence="1 2" key="1">
    <citation type="journal article" date="2015" name="Genome Biol. Evol.">
        <title>Comparative Genomics of a Bacterivorous Green Alga Reveals Evolutionary Causalities and Consequences of Phago-Mixotrophic Mode of Nutrition.</title>
        <authorList>
            <person name="Burns J.A."/>
            <person name="Paasch A."/>
            <person name="Narechania A."/>
            <person name="Kim E."/>
        </authorList>
    </citation>
    <scope>NUCLEOTIDE SEQUENCE [LARGE SCALE GENOMIC DNA]</scope>
    <source>
        <strain evidence="1 2">PLY_AMNH</strain>
    </source>
</reference>
<comment type="caution">
    <text evidence="1">The sequence shown here is derived from an EMBL/GenBank/DDBJ whole genome shotgun (WGS) entry which is preliminary data.</text>
</comment>
<sequence length="225" mass="22725">MYETHTTMMGVFTLLAQRYSMLQLHTSLDGDAAAHGGPEVLKAKLAFMEEKVYDNSDGFTNEPIFNQWLQEFETSRQRAVMNTTAKQAARGELEALPAPSALTGASGGASVGSGAGSGVPAGCSMVAGGDGSGPSGTGAGAIVGGVPAHLTTDDVAKIAAGPVASAAADMQTVLLRHMASLVSGPPGGASLAGGGPAPDSDAAEFAQQSSRHRLYMLVGVCSKRM</sequence>
<dbReference type="Proteomes" id="UP001190700">
    <property type="component" value="Unassembled WGS sequence"/>
</dbReference>
<name>A0AAE0GUJ0_9CHLO</name>